<sequence length="122" mass="13831">NKRAVYIQQIRIEYEVLHSVSDTNSTISQITSQKESSAMGALFAKKNAIIHPSVKEEFEKYLKIPELPALEKNDPIIWWRANKSEYPILSQLACKYLTIPATSVPSECLFSDMGNLITSKQN</sequence>
<gene>
    <name evidence="2" type="ORF">AGERDE_LOCUS12402</name>
</gene>
<dbReference type="EMBL" id="CAJVPL010008460">
    <property type="protein sequence ID" value="CAG8674435.1"/>
    <property type="molecule type" value="Genomic_DNA"/>
</dbReference>
<keyword evidence="3" id="KW-1185">Reference proteome</keyword>
<protein>
    <submittedName>
        <fullName evidence="2">10480_t:CDS:1</fullName>
    </submittedName>
</protein>
<feature type="non-terminal residue" evidence="2">
    <location>
        <position position="1"/>
    </location>
</feature>
<dbReference type="AlphaFoldDB" id="A0A9N9EEU1"/>
<dbReference type="GO" id="GO:0046983">
    <property type="term" value="F:protein dimerization activity"/>
    <property type="evidence" value="ECO:0007669"/>
    <property type="project" value="InterPro"/>
</dbReference>
<dbReference type="InterPro" id="IPR008906">
    <property type="entry name" value="HATC_C_dom"/>
</dbReference>
<proteinExistence type="predicted"/>
<dbReference type="OrthoDB" id="2409584at2759"/>
<organism evidence="2 3">
    <name type="scientific">Ambispora gerdemannii</name>
    <dbReference type="NCBI Taxonomy" id="144530"/>
    <lineage>
        <taxon>Eukaryota</taxon>
        <taxon>Fungi</taxon>
        <taxon>Fungi incertae sedis</taxon>
        <taxon>Mucoromycota</taxon>
        <taxon>Glomeromycotina</taxon>
        <taxon>Glomeromycetes</taxon>
        <taxon>Archaeosporales</taxon>
        <taxon>Ambisporaceae</taxon>
        <taxon>Ambispora</taxon>
    </lineage>
</organism>
<dbReference type="Proteomes" id="UP000789831">
    <property type="component" value="Unassembled WGS sequence"/>
</dbReference>
<dbReference type="Pfam" id="PF05699">
    <property type="entry name" value="Dimer_Tnp_hAT"/>
    <property type="match status" value="1"/>
</dbReference>
<comment type="caution">
    <text evidence="2">The sequence shown here is derived from an EMBL/GenBank/DDBJ whole genome shotgun (WGS) entry which is preliminary data.</text>
</comment>
<evidence type="ECO:0000313" key="3">
    <source>
        <dbReference type="Proteomes" id="UP000789831"/>
    </source>
</evidence>
<dbReference type="SUPFAM" id="SSF53098">
    <property type="entry name" value="Ribonuclease H-like"/>
    <property type="match status" value="1"/>
</dbReference>
<feature type="domain" description="HAT C-terminal dimerisation" evidence="1">
    <location>
        <begin position="57"/>
        <end position="122"/>
    </location>
</feature>
<evidence type="ECO:0000313" key="2">
    <source>
        <dbReference type="EMBL" id="CAG8674435.1"/>
    </source>
</evidence>
<dbReference type="PANTHER" id="PTHR47611:SF3">
    <property type="entry name" value="HAT C-TERMINAL DIMERISATION DOMAIN-CONTAINING PROTEIN"/>
    <property type="match status" value="1"/>
</dbReference>
<dbReference type="PANTHER" id="PTHR47611">
    <property type="entry name" value="HAT DIMERISATION DOMAIN, C-TERMINAL"/>
    <property type="match status" value="1"/>
</dbReference>
<name>A0A9N9EEU1_9GLOM</name>
<evidence type="ECO:0000259" key="1">
    <source>
        <dbReference type="Pfam" id="PF05699"/>
    </source>
</evidence>
<accession>A0A9N9EEU1</accession>
<reference evidence="2" key="1">
    <citation type="submission" date="2021-06" db="EMBL/GenBank/DDBJ databases">
        <authorList>
            <person name="Kallberg Y."/>
            <person name="Tangrot J."/>
            <person name="Rosling A."/>
        </authorList>
    </citation>
    <scope>NUCLEOTIDE SEQUENCE</scope>
    <source>
        <strain evidence="2">MT106</strain>
    </source>
</reference>
<dbReference type="InterPro" id="IPR012337">
    <property type="entry name" value="RNaseH-like_sf"/>
</dbReference>